<dbReference type="GO" id="GO:0004803">
    <property type="term" value="F:transposase activity"/>
    <property type="evidence" value="ECO:0007669"/>
    <property type="project" value="InterPro"/>
</dbReference>
<dbReference type="GO" id="GO:0006313">
    <property type="term" value="P:DNA transposition"/>
    <property type="evidence" value="ECO:0007669"/>
    <property type="project" value="InterPro"/>
</dbReference>
<gene>
    <name evidence="2" type="ORF">HD596_008448</name>
</gene>
<dbReference type="RefSeq" id="WP_185074943.1">
    <property type="nucleotide sequence ID" value="NZ_JACHMB010000001.1"/>
</dbReference>
<dbReference type="EMBL" id="JACHMB010000001">
    <property type="protein sequence ID" value="MBB5781692.1"/>
    <property type="molecule type" value="Genomic_DNA"/>
</dbReference>
<evidence type="ECO:0000313" key="3">
    <source>
        <dbReference type="Proteomes" id="UP000579153"/>
    </source>
</evidence>
<feature type="domain" description="Tn3 transposase DDE" evidence="1">
    <location>
        <begin position="26"/>
        <end position="111"/>
    </location>
</feature>
<proteinExistence type="predicted"/>
<protein>
    <submittedName>
        <fullName evidence="2">TnpA family transposase</fullName>
    </submittedName>
</protein>
<evidence type="ECO:0000313" key="2">
    <source>
        <dbReference type="EMBL" id="MBB5781692.1"/>
    </source>
</evidence>
<accession>A0A7W9LFA3</accession>
<dbReference type="Proteomes" id="UP000579153">
    <property type="component" value="Unassembled WGS sequence"/>
</dbReference>
<organism evidence="2 3">
    <name type="scientific">Nonomuraea jabiensis</name>
    <dbReference type="NCBI Taxonomy" id="882448"/>
    <lineage>
        <taxon>Bacteria</taxon>
        <taxon>Bacillati</taxon>
        <taxon>Actinomycetota</taxon>
        <taxon>Actinomycetes</taxon>
        <taxon>Streptosporangiales</taxon>
        <taxon>Streptosporangiaceae</taxon>
        <taxon>Nonomuraea</taxon>
    </lineage>
</organism>
<dbReference type="AlphaFoldDB" id="A0A7W9LFA3"/>
<dbReference type="InterPro" id="IPR002513">
    <property type="entry name" value="Tn3_Tnp_DDE_dom"/>
</dbReference>
<dbReference type="Pfam" id="PF01526">
    <property type="entry name" value="DDE_Tnp_Tn3"/>
    <property type="match status" value="1"/>
</dbReference>
<name>A0A7W9LFA3_9ACTN</name>
<reference evidence="2 3" key="1">
    <citation type="submission" date="2020-08" db="EMBL/GenBank/DDBJ databases">
        <title>Sequencing the genomes of 1000 actinobacteria strains.</title>
        <authorList>
            <person name="Klenk H.-P."/>
        </authorList>
    </citation>
    <scope>NUCLEOTIDE SEQUENCE [LARGE SCALE GENOMIC DNA]</scope>
    <source>
        <strain evidence="2 3">DSM 45507</strain>
    </source>
</reference>
<comment type="caution">
    <text evidence="2">The sequence shown here is derived from an EMBL/GenBank/DDBJ whole genome shotgun (WGS) entry which is preliminary data.</text>
</comment>
<keyword evidence="3" id="KW-1185">Reference proteome</keyword>
<sequence length="149" mass="16878">MNSDDVFGLVHLLGMQYRPALADIPILRVVVSIYTGEIRAYDVMRMIQRDGNPTPLGEAIAHYRRIFKTLHILTYAVEEPYRHDIKGIRNLQESRHALAGEIFHGRSTMISTSFVASLGPAAPTQPNNRIMIRYSRRTDTRTDLARTAA</sequence>
<evidence type="ECO:0000259" key="1">
    <source>
        <dbReference type="Pfam" id="PF01526"/>
    </source>
</evidence>